<keyword evidence="3" id="KW-1185">Reference proteome</keyword>
<evidence type="ECO:0000313" key="2">
    <source>
        <dbReference type="EMBL" id="CAG5135040.1"/>
    </source>
</evidence>
<evidence type="ECO:0000256" key="1">
    <source>
        <dbReference type="SAM" id="MobiDB-lite"/>
    </source>
</evidence>
<dbReference type="InterPro" id="IPR036249">
    <property type="entry name" value="Thioredoxin-like_sf"/>
</dbReference>
<evidence type="ECO:0000313" key="3">
    <source>
        <dbReference type="Proteomes" id="UP000678393"/>
    </source>
</evidence>
<protein>
    <submittedName>
        <fullName evidence="2">Uncharacterized protein</fullName>
    </submittedName>
</protein>
<sequence>MDYARSHGVSVMLPVTSDDLQKPVFKKYWSSNVAKRSDVPRVAGVNKIDMSKFANLESFFKQQSKSSQEAPIEPVPAVPAPEVSPTVAERPVDPQSRDPYSGSEYIFGLTGCNFRPFLERKDIALVMFYGDEGEEKAMWARAQVNKAARTSQRENHGYAAVNCALNPGLCQSEGVCKTPMYKVYSRGNVLSTIQEVCTIHAKELKMLVENAPLLAQPRGPVPCS</sequence>
<comment type="caution">
    <text evidence="2">The sequence shown here is derived from an EMBL/GenBank/DDBJ whole genome shotgun (WGS) entry which is preliminary data.</text>
</comment>
<dbReference type="AlphaFoldDB" id="A0A8S4A3T4"/>
<dbReference type="Proteomes" id="UP000678393">
    <property type="component" value="Unassembled WGS sequence"/>
</dbReference>
<name>A0A8S4A3T4_9EUPU</name>
<reference evidence="2" key="1">
    <citation type="submission" date="2021-04" db="EMBL/GenBank/DDBJ databases">
        <authorList>
            <consortium name="Molecular Ecology Group"/>
        </authorList>
    </citation>
    <scope>NUCLEOTIDE SEQUENCE</scope>
</reference>
<proteinExistence type="predicted"/>
<dbReference type="EMBL" id="CAJHNH020007857">
    <property type="protein sequence ID" value="CAG5135040.1"/>
    <property type="molecule type" value="Genomic_DNA"/>
</dbReference>
<accession>A0A8S4A3T4</accession>
<feature type="region of interest" description="Disordered" evidence="1">
    <location>
        <begin position="65"/>
        <end position="99"/>
    </location>
</feature>
<dbReference type="SUPFAM" id="SSF52833">
    <property type="entry name" value="Thioredoxin-like"/>
    <property type="match status" value="1"/>
</dbReference>
<gene>
    <name evidence="2" type="ORF">CUNI_LOCUS20598</name>
</gene>
<feature type="compositionally biased region" description="Low complexity" evidence="1">
    <location>
        <begin position="80"/>
        <end position="89"/>
    </location>
</feature>
<dbReference type="Gene3D" id="3.40.30.10">
    <property type="entry name" value="Glutaredoxin"/>
    <property type="match status" value="1"/>
</dbReference>
<organism evidence="2 3">
    <name type="scientific">Candidula unifasciata</name>
    <dbReference type="NCBI Taxonomy" id="100452"/>
    <lineage>
        <taxon>Eukaryota</taxon>
        <taxon>Metazoa</taxon>
        <taxon>Spiralia</taxon>
        <taxon>Lophotrochozoa</taxon>
        <taxon>Mollusca</taxon>
        <taxon>Gastropoda</taxon>
        <taxon>Heterobranchia</taxon>
        <taxon>Euthyneura</taxon>
        <taxon>Panpulmonata</taxon>
        <taxon>Eupulmonata</taxon>
        <taxon>Stylommatophora</taxon>
        <taxon>Helicina</taxon>
        <taxon>Helicoidea</taxon>
        <taxon>Geomitridae</taxon>
        <taxon>Candidula</taxon>
    </lineage>
</organism>